<proteinExistence type="predicted"/>
<name>A0AAI9T9E1_PENTH</name>
<protein>
    <submittedName>
        <fullName evidence="1">Uncharacterized protein</fullName>
    </submittedName>
</protein>
<evidence type="ECO:0000313" key="1">
    <source>
        <dbReference type="EMBL" id="KAJ9482630.1"/>
    </source>
</evidence>
<feature type="non-terminal residue" evidence="1">
    <location>
        <position position="33"/>
    </location>
</feature>
<gene>
    <name evidence="1" type="ORF">VN97_g10796</name>
</gene>
<reference evidence="1" key="2">
    <citation type="journal article" date="2016" name="Fungal Biol.">
        <title>Ochratoxin A production by Penicillium thymicola.</title>
        <authorList>
            <person name="Nguyen H.D.T."/>
            <person name="McMullin D.R."/>
            <person name="Ponomareva E."/>
            <person name="Riley R."/>
            <person name="Pomraning K.R."/>
            <person name="Baker S.E."/>
            <person name="Seifert K.A."/>
        </authorList>
    </citation>
    <scope>NUCLEOTIDE SEQUENCE</scope>
    <source>
        <strain evidence="1">DAOM 180753</strain>
    </source>
</reference>
<sequence length="33" mass="3461">MFNIKAQLLALGLMSSLGAANTHDLGFGEVDLI</sequence>
<dbReference type="EMBL" id="LACB01000532">
    <property type="protein sequence ID" value="KAJ9482630.1"/>
    <property type="molecule type" value="Genomic_DNA"/>
</dbReference>
<evidence type="ECO:0000313" key="2">
    <source>
        <dbReference type="Proteomes" id="UP001227192"/>
    </source>
</evidence>
<keyword evidence="2" id="KW-1185">Reference proteome</keyword>
<reference evidence="1" key="1">
    <citation type="submission" date="2015-06" db="EMBL/GenBank/DDBJ databases">
        <authorList>
            <person name="Nguyen H."/>
        </authorList>
    </citation>
    <scope>NUCLEOTIDE SEQUENCE</scope>
    <source>
        <strain evidence="1">DAOM 180753</strain>
    </source>
</reference>
<organism evidence="1 2">
    <name type="scientific">Penicillium thymicola</name>
    <dbReference type="NCBI Taxonomy" id="293382"/>
    <lineage>
        <taxon>Eukaryota</taxon>
        <taxon>Fungi</taxon>
        <taxon>Dikarya</taxon>
        <taxon>Ascomycota</taxon>
        <taxon>Pezizomycotina</taxon>
        <taxon>Eurotiomycetes</taxon>
        <taxon>Eurotiomycetidae</taxon>
        <taxon>Eurotiales</taxon>
        <taxon>Aspergillaceae</taxon>
        <taxon>Penicillium</taxon>
    </lineage>
</organism>
<dbReference type="Proteomes" id="UP001227192">
    <property type="component" value="Unassembled WGS sequence"/>
</dbReference>
<dbReference type="AlphaFoldDB" id="A0AAI9T9E1"/>
<comment type="caution">
    <text evidence="1">The sequence shown here is derived from an EMBL/GenBank/DDBJ whole genome shotgun (WGS) entry which is preliminary data.</text>
</comment>
<accession>A0AAI9T9E1</accession>